<dbReference type="Gene3D" id="3.40.50.1110">
    <property type="entry name" value="SGNH hydrolase"/>
    <property type="match status" value="1"/>
</dbReference>
<dbReference type="InterPro" id="IPR036514">
    <property type="entry name" value="SGNH_hydro_sf"/>
</dbReference>
<gene>
    <name evidence="1" type="ORF">MNBD_GAMMA02-1864</name>
</gene>
<sequence length="284" mass="31275">MKHLIKTLLLLAAFSATSQTTKVLIVGDSWAEQQWEDGIHDVVFADSGYPQFVSLGDNVAISGSTASDWVVPTELQKITDALNANSDIDTVQLTLGGNDFLDQWNVNLTPMAVTAIQNQIIIDLQIVVDHILAQDIGIEIILSFYDYPNFVDTTGGFTGFFCADLHDDLGNPSSLEINQAAVDFEAAFASVASLNPKIFFVSHFGRMQNYFGFSDTIPEILPGQIPLPDGDLNLPSPVEAMRLNAGIVVDCFHPGAEGYDILIQSLFDDYYLYRFDTIYKSLFE</sequence>
<evidence type="ECO:0008006" key="2">
    <source>
        <dbReference type="Google" id="ProtNLM"/>
    </source>
</evidence>
<dbReference type="InterPro" id="IPR001087">
    <property type="entry name" value="GDSL"/>
</dbReference>
<dbReference type="SUPFAM" id="SSF52266">
    <property type="entry name" value="SGNH hydrolase"/>
    <property type="match status" value="1"/>
</dbReference>
<proteinExistence type="predicted"/>
<dbReference type="AlphaFoldDB" id="A0A3B0VN14"/>
<dbReference type="Pfam" id="PF00657">
    <property type="entry name" value="Lipase_GDSL"/>
    <property type="match status" value="1"/>
</dbReference>
<evidence type="ECO:0000313" key="1">
    <source>
        <dbReference type="EMBL" id="VAW45018.1"/>
    </source>
</evidence>
<dbReference type="EMBL" id="UOFA01000152">
    <property type="protein sequence ID" value="VAW45018.1"/>
    <property type="molecule type" value="Genomic_DNA"/>
</dbReference>
<name>A0A3B0VN14_9ZZZZ</name>
<dbReference type="GO" id="GO:0016788">
    <property type="term" value="F:hydrolase activity, acting on ester bonds"/>
    <property type="evidence" value="ECO:0007669"/>
    <property type="project" value="InterPro"/>
</dbReference>
<reference evidence="1" key="1">
    <citation type="submission" date="2018-06" db="EMBL/GenBank/DDBJ databases">
        <authorList>
            <person name="Zhirakovskaya E."/>
        </authorList>
    </citation>
    <scope>NUCLEOTIDE SEQUENCE</scope>
</reference>
<organism evidence="1">
    <name type="scientific">hydrothermal vent metagenome</name>
    <dbReference type="NCBI Taxonomy" id="652676"/>
    <lineage>
        <taxon>unclassified sequences</taxon>
        <taxon>metagenomes</taxon>
        <taxon>ecological metagenomes</taxon>
    </lineage>
</organism>
<protein>
    <recommendedName>
        <fullName evidence="2">SGNH hydrolase-type esterase domain-containing protein</fullName>
    </recommendedName>
</protein>
<accession>A0A3B0VN14</accession>